<name>A0AAN7NLZ0_MYCAM</name>
<accession>A0AAN7NLZ0</accession>
<dbReference type="PANTHER" id="PTHR33332">
    <property type="entry name" value="REVERSE TRANSCRIPTASE DOMAIN-CONTAINING PROTEIN"/>
    <property type="match status" value="1"/>
</dbReference>
<dbReference type="Proteomes" id="UP001333110">
    <property type="component" value="Unassembled WGS sequence"/>
</dbReference>
<reference evidence="1 2" key="1">
    <citation type="journal article" date="2023" name="J. Hered.">
        <title>Chromosome-level genome of the wood stork (Mycteria americana) provides insight into avian chromosome evolution.</title>
        <authorList>
            <person name="Flamio R. Jr."/>
            <person name="Ramstad K.M."/>
        </authorList>
    </citation>
    <scope>NUCLEOTIDE SEQUENCE [LARGE SCALE GENOMIC DNA]</scope>
    <source>
        <strain evidence="1">JAX WOST 10</strain>
    </source>
</reference>
<organism evidence="1 2">
    <name type="scientific">Mycteria americana</name>
    <name type="common">Wood stork</name>
    <dbReference type="NCBI Taxonomy" id="33587"/>
    <lineage>
        <taxon>Eukaryota</taxon>
        <taxon>Metazoa</taxon>
        <taxon>Chordata</taxon>
        <taxon>Craniata</taxon>
        <taxon>Vertebrata</taxon>
        <taxon>Euteleostomi</taxon>
        <taxon>Archelosauria</taxon>
        <taxon>Archosauria</taxon>
        <taxon>Dinosauria</taxon>
        <taxon>Saurischia</taxon>
        <taxon>Theropoda</taxon>
        <taxon>Coelurosauria</taxon>
        <taxon>Aves</taxon>
        <taxon>Neognathae</taxon>
        <taxon>Neoaves</taxon>
        <taxon>Aequornithes</taxon>
        <taxon>Ciconiiformes</taxon>
        <taxon>Ciconiidae</taxon>
        <taxon>Mycteria</taxon>
    </lineage>
</organism>
<evidence type="ECO:0000313" key="1">
    <source>
        <dbReference type="EMBL" id="KAK4828405.1"/>
    </source>
</evidence>
<dbReference type="AlphaFoldDB" id="A0AAN7NLZ0"/>
<keyword evidence="2" id="KW-1185">Reference proteome</keyword>
<sequence>MQRKLLLTFSLGDKRLESSLAERDPRIWVDGKLNMSQQCVLAAKRANRVPGCIKNSIGSQSRQAIVLLYTALVWPHHEYCVQFWAPQYKDMKLLECIQRRVTKMVKGLKDKT</sequence>
<evidence type="ECO:0000313" key="2">
    <source>
        <dbReference type="Proteomes" id="UP001333110"/>
    </source>
</evidence>
<protein>
    <submittedName>
        <fullName evidence="1">Uncharacterized protein</fullName>
    </submittedName>
</protein>
<proteinExistence type="predicted"/>
<comment type="caution">
    <text evidence="1">The sequence shown here is derived from an EMBL/GenBank/DDBJ whole genome shotgun (WGS) entry which is preliminary data.</text>
</comment>
<gene>
    <name evidence="1" type="ORF">QYF61_026159</name>
</gene>
<dbReference type="EMBL" id="JAUNZN010000002">
    <property type="protein sequence ID" value="KAK4828405.1"/>
    <property type="molecule type" value="Genomic_DNA"/>
</dbReference>